<accession>A0A3P6U4Y6</accession>
<feature type="domain" description="LicD/FKTN/FKRP nucleotidyltransferase" evidence="2">
    <location>
        <begin position="150"/>
        <end position="177"/>
    </location>
</feature>
<feature type="transmembrane region" description="Helical" evidence="1">
    <location>
        <begin position="28"/>
        <end position="48"/>
    </location>
</feature>
<reference evidence="3 4" key="1">
    <citation type="submission" date="2018-11" db="EMBL/GenBank/DDBJ databases">
        <authorList>
            <consortium name="Pathogen Informatics"/>
        </authorList>
    </citation>
    <scope>NUCLEOTIDE SEQUENCE [LARGE SCALE GENOMIC DNA]</scope>
</reference>
<proteinExistence type="predicted"/>
<name>A0A3P6U4Y6_DIBLA</name>
<dbReference type="Proteomes" id="UP000281553">
    <property type="component" value="Unassembled WGS sequence"/>
</dbReference>
<sequence length="394" mass="45615">MVKYLFLINREVGQGPEIAAAAMDCRRIIKCSTIAILFVLLMLSYHFVEISIRPLNFGFKINLSHRRERQLKLHSYVVDSGHTEVKRLNLLNLENISWPEREFLPIPMGAPGSRQLPLEAKFSRGQMHTLWKLFRTFMNAMEELGFSDRWMIYGGTLLGSFRHHDIIPWDDDLDILVDVSARPMLRERMRRLKPNILIHEGGQRDKIYAKLIEPSNSSEDIYGSRKLSVYSWGWPFLDVSYFSSNATHIEELAWSYGRSYSYAKSDVFPLLLRPFYKYWVPTPRNTFAVLLQTYPGNDLCSASGYSHIFENGTSSRTVPCKELASRYAFVEHASLEDNVQDKNGRQDDLDWARERLVQGGKVIHELRMVAPRRESNVDTYRLQAKPKTGAPFQV</sequence>
<keyword evidence="1" id="KW-0472">Membrane</keyword>
<evidence type="ECO:0000256" key="1">
    <source>
        <dbReference type="SAM" id="Phobius"/>
    </source>
</evidence>
<dbReference type="GO" id="GO:0009100">
    <property type="term" value="P:glycoprotein metabolic process"/>
    <property type="evidence" value="ECO:0007669"/>
    <property type="project" value="UniProtKB-ARBA"/>
</dbReference>
<protein>
    <recommendedName>
        <fullName evidence="2">LicD/FKTN/FKRP nucleotidyltransferase domain-containing protein</fullName>
    </recommendedName>
</protein>
<evidence type="ECO:0000259" key="2">
    <source>
        <dbReference type="Pfam" id="PF04991"/>
    </source>
</evidence>
<dbReference type="AlphaFoldDB" id="A0A3P6U4Y6"/>
<dbReference type="Pfam" id="PF04991">
    <property type="entry name" value="LicD"/>
    <property type="match status" value="1"/>
</dbReference>
<dbReference type="InterPro" id="IPR007074">
    <property type="entry name" value="LicD/FKTN/FKRP_NTP_transf"/>
</dbReference>
<keyword evidence="4" id="KW-1185">Reference proteome</keyword>
<dbReference type="EMBL" id="UYRU01045264">
    <property type="protein sequence ID" value="VDK89105.1"/>
    <property type="molecule type" value="Genomic_DNA"/>
</dbReference>
<keyword evidence="1" id="KW-1133">Transmembrane helix</keyword>
<evidence type="ECO:0000313" key="4">
    <source>
        <dbReference type="Proteomes" id="UP000281553"/>
    </source>
</evidence>
<dbReference type="OrthoDB" id="419198at2759"/>
<evidence type="ECO:0000313" key="3">
    <source>
        <dbReference type="EMBL" id="VDK89105.1"/>
    </source>
</evidence>
<organism evidence="3 4">
    <name type="scientific">Dibothriocephalus latus</name>
    <name type="common">Fish tapeworm</name>
    <name type="synonym">Diphyllobothrium latum</name>
    <dbReference type="NCBI Taxonomy" id="60516"/>
    <lineage>
        <taxon>Eukaryota</taxon>
        <taxon>Metazoa</taxon>
        <taxon>Spiralia</taxon>
        <taxon>Lophotrochozoa</taxon>
        <taxon>Platyhelminthes</taxon>
        <taxon>Cestoda</taxon>
        <taxon>Eucestoda</taxon>
        <taxon>Diphyllobothriidea</taxon>
        <taxon>Diphyllobothriidae</taxon>
        <taxon>Dibothriocephalus</taxon>
    </lineage>
</organism>
<keyword evidence="1" id="KW-0812">Transmembrane</keyword>
<gene>
    <name evidence="3" type="ORF">DILT_LOCUS4323</name>
</gene>